<keyword evidence="2" id="KW-1185">Reference proteome</keyword>
<dbReference type="InParanoid" id="A0A1E7EVG3"/>
<dbReference type="EMBL" id="KV784374">
    <property type="protein sequence ID" value="OEU09882.1"/>
    <property type="molecule type" value="Genomic_DNA"/>
</dbReference>
<dbReference type="OrthoDB" id="41992at2759"/>
<accession>A0A1E7EVG3</accession>
<proteinExistence type="predicted"/>
<dbReference type="KEGG" id="fcy:FRACYDRAFT_194561"/>
<evidence type="ECO:0000313" key="1">
    <source>
        <dbReference type="EMBL" id="OEU09882.1"/>
    </source>
</evidence>
<protein>
    <submittedName>
        <fullName evidence="1">Uncharacterized protein</fullName>
    </submittedName>
</protein>
<organism evidence="1 2">
    <name type="scientific">Fragilariopsis cylindrus CCMP1102</name>
    <dbReference type="NCBI Taxonomy" id="635003"/>
    <lineage>
        <taxon>Eukaryota</taxon>
        <taxon>Sar</taxon>
        <taxon>Stramenopiles</taxon>
        <taxon>Ochrophyta</taxon>
        <taxon>Bacillariophyta</taxon>
        <taxon>Bacillariophyceae</taxon>
        <taxon>Bacillariophycidae</taxon>
        <taxon>Bacillariales</taxon>
        <taxon>Bacillariaceae</taxon>
        <taxon>Fragilariopsis</taxon>
    </lineage>
</organism>
<reference evidence="1 2" key="1">
    <citation type="submission" date="2016-09" db="EMBL/GenBank/DDBJ databases">
        <title>Extensive genetic diversity and differential bi-allelic expression allows diatom success in the polar Southern Ocean.</title>
        <authorList>
            <consortium name="DOE Joint Genome Institute"/>
            <person name="Mock T."/>
            <person name="Otillar R.P."/>
            <person name="Strauss J."/>
            <person name="Dupont C."/>
            <person name="Frickenhaus S."/>
            <person name="Maumus F."/>
            <person name="Mcmullan M."/>
            <person name="Sanges R."/>
            <person name="Schmutz J."/>
            <person name="Toseland A."/>
            <person name="Valas R."/>
            <person name="Veluchamy A."/>
            <person name="Ward B.J."/>
            <person name="Allen A."/>
            <person name="Barry K."/>
            <person name="Falciatore A."/>
            <person name="Ferrante M."/>
            <person name="Fortunato A.E."/>
            <person name="Gloeckner G."/>
            <person name="Gruber A."/>
            <person name="Hipkin R."/>
            <person name="Janech M."/>
            <person name="Kroth P."/>
            <person name="Leese F."/>
            <person name="Lindquist E."/>
            <person name="Lyon B.R."/>
            <person name="Martin J."/>
            <person name="Mayer C."/>
            <person name="Parker M."/>
            <person name="Quesneville H."/>
            <person name="Raymond J."/>
            <person name="Uhlig C."/>
            <person name="Valentin K.U."/>
            <person name="Worden A.Z."/>
            <person name="Armbrust E.V."/>
            <person name="Bowler C."/>
            <person name="Green B."/>
            <person name="Moulton V."/>
            <person name="Van Oosterhout C."/>
            <person name="Grigoriev I."/>
        </authorList>
    </citation>
    <scope>NUCLEOTIDE SEQUENCE [LARGE SCALE GENOMIC DNA]</scope>
    <source>
        <strain evidence="1 2">CCMP1102</strain>
    </source>
</reference>
<sequence length="182" mass="20786">MTGIGFFAAAVQMTMTMTSTAVIAFTPVVHTRHHQRNSNTRIFLEDWVADMIDGEKYRQEHHEEYEEKWMKKNKAAVLSRIDVDGAVGYPSQMMGESDREAMAEHRRDEKMAFTKPEKYCADRCVATGNCDILEDFYELGPEDVIAFCKECVLNNNDETIEDGAGCVIPEAFYDKEPPLFRP</sequence>
<dbReference type="AlphaFoldDB" id="A0A1E7EVG3"/>
<gene>
    <name evidence="1" type="ORF">FRACYDRAFT_194561</name>
</gene>
<name>A0A1E7EVG3_9STRA</name>
<evidence type="ECO:0000313" key="2">
    <source>
        <dbReference type="Proteomes" id="UP000095751"/>
    </source>
</evidence>
<dbReference type="Proteomes" id="UP000095751">
    <property type="component" value="Unassembled WGS sequence"/>
</dbReference>